<evidence type="ECO:0000313" key="1">
    <source>
        <dbReference type="EMBL" id="KAA8538842.1"/>
    </source>
</evidence>
<accession>A0A5J5BA67</accession>
<dbReference type="AlphaFoldDB" id="A0A5J5BA67"/>
<protein>
    <submittedName>
        <fullName evidence="1">Uncharacterized protein</fullName>
    </submittedName>
</protein>
<keyword evidence="2" id="KW-1185">Reference proteome</keyword>
<name>A0A5J5BA67_9ASTE</name>
<dbReference type="EMBL" id="CM018037">
    <property type="protein sequence ID" value="KAA8538842.1"/>
    <property type="molecule type" value="Genomic_DNA"/>
</dbReference>
<organism evidence="1 2">
    <name type="scientific">Nyssa sinensis</name>
    <dbReference type="NCBI Taxonomy" id="561372"/>
    <lineage>
        <taxon>Eukaryota</taxon>
        <taxon>Viridiplantae</taxon>
        <taxon>Streptophyta</taxon>
        <taxon>Embryophyta</taxon>
        <taxon>Tracheophyta</taxon>
        <taxon>Spermatophyta</taxon>
        <taxon>Magnoliopsida</taxon>
        <taxon>eudicotyledons</taxon>
        <taxon>Gunneridae</taxon>
        <taxon>Pentapetalae</taxon>
        <taxon>asterids</taxon>
        <taxon>Cornales</taxon>
        <taxon>Nyssaceae</taxon>
        <taxon>Nyssa</taxon>
    </lineage>
</organism>
<gene>
    <name evidence="1" type="ORF">F0562_025534</name>
</gene>
<dbReference type="Proteomes" id="UP000325577">
    <property type="component" value="Linkage Group LG14"/>
</dbReference>
<evidence type="ECO:0000313" key="2">
    <source>
        <dbReference type="Proteomes" id="UP000325577"/>
    </source>
</evidence>
<reference evidence="1 2" key="1">
    <citation type="submission" date="2019-09" db="EMBL/GenBank/DDBJ databases">
        <title>A chromosome-level genome assembly of the Chinese tupelo Nyssa sinensis.</title>
        <authorList>
            <person name="Yang X."/>
            <person name="Kang M."/>
            <person name="Yang Y."/>
            <person name="Xiong H."/>
            <person name="Wang M."/>
            <person name="Zhang Z."/>
            <person name="Wang Z."/>
            <person name="Wu H."/>
            <person name="Ma T."/>
            <person name="Liu J."/>
            <person name="Xi Z."/>
        </authorList>
    </citation>
    <scope>NUCLEOTIDE SEQUENCE [LARGE SCALE GENOMIC DNA]</scope>
    <source>
        <strain evidence="1">J267</strain>
        <tissue evidence="1">Leaf</tissue>
    </source>
</reference>
<proteinExistence type="predicted"/>
<sequence length="117" mass="13066">MVVQQVRKKIKWRKERKESNSKCSVARGLYSIGLESSCDGLKQRNVDDLGADAKFDAAVVDDLKLSLAAGYFPCLSQFGWVARGNRAIAETVKGPWGRWVLKLQQLELLLQTDAAVR</sequence>